<gene>
    <name evidence="1" type="ORF">BN1708_012753</name>
</gene>
<dbReference type="Proteomes" id="UP000044602">
    <property type="component" value="Unassembled WGS sequence"/>
</dbReference>
<accession>A0A0G4LE02</accession>
<dbReference type="AlphaFoldDB" id="A0A0G4LE02"/>
<proteinExistence type="predicted"/>
<protein>
    <submittedName>
        <fullName evidence="1">Uncharacterized protein</fullName>
    </submittedName>
</protein>
<sequence length="124" mass="13475">MLLEEVDERQEQILASVFQMTHVVPRLPEPSTAFLRLHGLTRGANPMERGGTNLGLRRRILRLTLDENGNVVFALVGKDIVGHGSDLDAAHAQARLLEHLTLGTGEEGLAILKVAARQLPRAGA</sequence>
<evidence type="ECO:0000313" key="1">
    <source>
        <dbReference type="EMBL" id="CRK20154.1"/>
    </source>
</evidence>
<keyword evidence="2" id="KW-1185">Reference proteome</keyword>
<reference evidence="1 2" key="1">
    <citation type="submission" date="2015-05" db="EMBL/GenBank/DDBJ databases">
        <authorList>
            <person name="Wang D.B."/>
            <person name="Wang M."/>
        </authorList>
    </citation>
    <scope>NUCLEOTIDE SEQUENCE [LARGE SCALE GENOMIC DNA]</scope>
    <source>
        <strain evidence="1">VL1</strain>
    </source>
</reference>
<feature type="non-terminal residue" evidence="1">
    <location>
        <position position="124"/>
    </location>
</feature>
<evidence type="ECO:0000313" key="2">
    <source>
        <dbReference type="Proteomes" id="UP000044602"/>
    </source>
</evidence>
<name>A0A0G4LE02_VERLO</name>
<organism evidence="1 2">
    <name type="scientific">Verticillium longisporum</name>
    <name type="common">Verticillium dahliae var. longisporum</name>
    <dbReference type="NCBI Taxonomy" id="100787"/>
    <lineage>
        <taxon>Eukaryota</taxon>
        <taxon>Fungi</taxon>
        <taxon>Dikarya</taxon>
        <taxon>Ascomycota</taxon>
        <taxon>Pezizomycotina</taxon>
        <taxon>Sordariomycetes</taxon>
        <taxon>Hypocreomycetidae</taxon>
        <taxon>Glomerellales</taxon>
        <taxon>Plectosphaerellaceae</taxon>
        <taxon>Verticillium</taxon>
    </lineage>
</organism>
<dbReference type="EMBL" id="CVQH01011225">
    <property type="protein sequence ID" value="CRK20154.1"/>
    <property type="molecule type" value="Genomic_DNA"/>
</dbReference>